<protein>
    <submittedName>
        <fullName evidence="1">Uncharacterized protein</fullName>
    </submittedName>
</protein>
<sequence length="289" mass="33097">MSPPHGAIWYEVQHLKEYADNVVIITCEHTPSVAEGWNAVFQAFPEEAWGVYCARDTAWMPGSLPKLAWHMWKASRDSSIEVALMNWTYPIGFGIYNSFGMTRAAIGRFGLFDENIYPAFHEDNDFQIRQARMQPPMKVFRLPDVILQHGKRNESSYQSGVYTADDPNDAQRESNMRSFWQQRFFTNGVYLMRKWGCPGRTWAACKYQTPFNKALPVWYWHTSRHQRALDRGLTSNDTHVIDGDGEVVYARPKDGNYVGWAGYKESAHVCRITGPPGVVARNASGVWCI</sequence>
<dbReference type="Gene3D" id="3.90.550.10">
    <property type="entry name" value="Spore Coat Polysaccharide Biosynthesis Protein SpsA, Chain A"/>
    <property type="match status" value="1"/>
</dbReference>
<name>A0ABY8UJ94_TETOB</name>
<dbReference type="SUPFAM" id="SSF53448">
    <property type="entry name" value="Nucleotide-diphospho-sugar transferases"/>
    <property type="match status" value="1"/>
</dbReference>
<evidence type="ECO:0000313" key="2">
    <source>
        <dbReference type="Proteomes" id="UP001244341"/>
    </source>
</evidence>
<evidence type="ECO:0000313" key="1">
    <source>
        <dbReference type="EMBL" id="WIA21312.1"/>
    </source>
</evidence>
<keyword evidence="2" id="KW-1185">Reference proteome</keyword>
<accession>A0ABY8UJ94</accession>
<dbReference type="EMBL" id="CP126220">
    <property type="protein sequence ID" value="WIA21312.1"/>
    <property type="molecule type" value="Genomic_DNA"/>
</dbReference>
<organism evidence="1 2">
    <name type="scientific">Tetradesmus obliquus</name>
    <name type="common">Green alga</name>
    <name type="synonym">Acutodesmus obliquus</name>
    <dbReference type="NCBI Taxonomy" id="3088"/>
    <lineage>
        <taxon>Eukaryota</taxon>
        <taxon>Viridiplantae</taxon>
        <taxon>Chlorophyta</taxon>
        <taxon>core chlorophytes</taxon>
        <taxon>Chlorophyceae</taxon>
        <taxon>CS clade</taxon>
        <taxon>Sphaeropleales</taxon>
        <taxon>Scenedesmaceae</taxon>
        <taxon>Tetradesmus</taxon>
    </lineage>
</organism>
<dbReference type="InterPro" id="IPR029044">
    <property type="entry name" value="Nucleotide-diphossugar_trans"/>
</dbReference>
<reference evidence="1 2" key="1">
    <citation type="submission" date="2023-05" db="EMBL/GenBank/DDBJ databases">
        <title>A 100% complete, gapless, phased diploid assembly of the Scenedesmus obliquus UTEX 3031 genome.</title>
        <authorList>
            <person name="Biondi T.C."/>
            <person name="Hanschen E.R."/>
            <person name="Kwon T."/>
            <person name="Eng W."/>
            <person name="Kruse C.P.S."/>
            <person name="Koehler S.I."/>
            <person name="Kunde Y."/>
            <person name="Gleasner C.D."/>
            <person name="You Mak K.T."/>
            <person name="Polle J."/>
            <person name="Hovde B.T."/>
            <person name="Starkenburg S.R."/>
        </authorList>
    </citation>
    <scope>NUCLEOTIDE SEQUENCE [LARGE SCALE GENOMIC DNA]</scope>
    <source>
        <strain evidence="1 2">DOE0152z</strain>
    </source>
</reference>
<proteinExistence type="predicted"/>
<dbReference type="Proteomes" id="UP001244341">
    <property type="component" value="Chromosome 13b"/>
</dbReference>
<gene>
    <name evidence="1" type="ORF">OEZ85_000542</name>
</gene>